<dbReference type="EMBL" id="CAJHUC010001422">
    <property type="protein sequence ID" value="CAD7701068.1"/>
    <property type="molecule type" value="Genomic_DNA"/>
</dbReference>
<proteinExistence type="predicted"/>
<dbReference type="Proteomes" id="UP000708148">
    <property type="component" value="Unassembled WGS sequence"/>
</dbReference>
<dbReference type="AlphaFoldDB" id="A0A8S1J0D3"/>
<comment type="caution">
    <text evidence="2">The sequence shown here is derived from an EMBL/GenBank/DDBJ whole genome shotgun (WGS) entry which is preliminary data.</text>
</comment>
<feature type="region of interest" description="Disordered" evidence="1">
    <location>
        <begin position="25"/>
        <end position="57"/>
    </location>
</feature>
<protein>
    <submittedName>
        <fullName evidence="2">Uncharacterized protein</fullName>
    </submittedName>
</protein>
<evidence type="ECO:0000313" key="2">
    <source>
        <dbReference type="EMBL" id="CAD7701068.1"/>
    </source>
</evidence>
<sequence length="181" mass="19677">MLPAALRARFAPGWRHQLGRLAQAHPSLSRPRCAPPEPQLPDPGCSADGANLGPSAAGMDAGQLDVKAPLRDRPPRHIVELSDLMAWRRRAESHIKEVGDSLLLADGGPSASELKVQTLLLLGSCATGGRGPRWQNSSEHDSPCTSTEPRCPPLLTTVGIFYQRFVVLHQRPDYCRCGHNR</sequence>
<evidence type="ECO:0000256" key="1">
    <source>
        <dbReference type="SAM" id="MobiDB-lite"/>
    </source>
</evidence>
<name>A0A8S1J0D3_9CHLO</name>
<evidence type="ECO:0000313" key="3">
    <source>
        <dbReference type="Proteomes" id="UP000708148"/>
    </source>
</evidence>
<keyword evidence="3" id="KW-1185">Reference proteome</keyword>
<gene>
    <name evidence="2" type="ORF">OSTQU699_LOCUS6427</name>
</gene>
<organism evidence="2 3">
    <name type="scientific">Ostreobium quekettii</name>
    <dbReference type="NCBI Taxonomy" id="121088"/>
    <lineage>
        <taxon>Eukaryota</taxon>
        <taxon>Viridiplantae</taxon>
        <taxon>Chlorophyta</taxon>
        <taxon>core chlorophytes</taxon>
        <taxon>Ulvophyceae</taxon>
        <taxon>TCBD clade</taxon>
        <taxon>Bryopsidales</taxon>
        <taxon>Ostreobineae</taxon>
        <taxon>Ostreobiaceae</taxon>
        <taxon>Ostreobium</taxon>
    </lineage>
</organism>
<accession>A0A8S1J0D3</accession>
<reference evidence="2" key="1">
    <citation type="submission" date="2020-12" db="EMBL/GenBank/DDBJ databases">
        <authorList>
            <person name="Iha C."/>
        </authorList>
    </citation>
    <scope>NUCLEOTIDE SEQUENCE</scope>
</reference>